<evidence type="ECO:0000313" key="2">
    <source>
        <dbReference type="EMBL" id="OBA20062.1"/>
    </source>
</evidence>
<evidence type="ECO:0000313" key="3">
    <source>
        <dbReference type="Proteomes" id="UP000092555"/>
    </source>
</evidence>
<comment type="caution">
    <text evidence="2">The sequence shown here is derived from an EMBL/GenBank/DDBJ whole genome shotgun (WGS) entry which is preliminary data.</text>
</comment>
<gene>
    <name evidence="2" type="ORF">METBIDRAFT_13084</name>
</gene>
<feature type="compositionally biased region" description="Polar residues" evidence="1">
    <location>
        <begin position="17"/>
        <end position="40"/>
    </location>
</feature>
<accession>A0A1A0H843</accession>
<evidence type="ECO:0000256" key="1">
    <source>
        <dbReference type="SAM" id="MobiDB-lite"/>
    </source>
</evidence>
<proteinExistence type="predicted"/>
<dbReference type="Proteomes" id="UP000092555">
    <property type="component" value="Unassembled WGS sequence"/>
</dbReference>
<reference evidence="2 3" key="1">
    <citation type="submission" date="2016-05" db="EMBL/GenBank/DDBJ databases">
        <title>Comparative genomics of biotechnologically important yeasts.</title>
        <authorList>
            <consortium name="DOE Joint Genome Institute"/>
            <person name="Riley R."/>
            <person name="Haridas S."/>
            <person name="Wolfe K.H."/>
            <person name="Lopes M.R."/>
            <person name="Hittinger C.T."/>
            <person name="Goker M."/>
            <person name="Salamov A."/>
            <person name="Wisecaver J."/>
            <person name="Long T.M."/>
            <person name="Aerts A.L."/>
            <person name="Barry K."/>
            <person name="Choi C."/>
            <person name="Clum A."/>
            <person name="Coughlan A.Y."/>
            <person name="Deshpande S."/>
            <person name="Douglass A.P."/>
            <person name="Hanson S.J."/>
            <person name="Klenk H.-P."/>
            <person name="LaButti K."/>
            <person name="Lapidus A."/>
            <person name="Lindquist E."/>
            <person name="Lipzen A."/>
            <person name="Meier-kolthoff J.P."/>
            <person name="Ohm R.A."/>
            <person name="Otillar R.P."/>
            <person name="Pangilinan J."/>
            <person name="Peng Y."/>
            <person name="Rokas A."/>
            <person name="Rosa C.A."/>
            <person name="Scheuner C."/>
            <person name="Sibirny A.A."/>
            <person name="Slot J.C."/>
            <person name="Stielow J.B."/>
            <person name="Sun H."/>
            <person name="Kurtzman C.P."/>
            <person name="Blackwell M."/>
            <person name="Grigoriev I.V."/>
            <person name="Jeffries T.W."/>
        </authorList>
    </citation>
    <scope>NUCLEOTIDE SEQUENCE [LARGE SCALE GENOMIC DNA]</scope>
    <source>
        <strain evidence="2 3">NRRL YB-4993</strain>
    </source>
</reference>
<dbReference type="RefSeq" id="XP_018710587.1">
    <property type="nucleotide sequence ID" value="XM_018854301.1"/>
</dbReference>
<dbReference type="EMBL" id="LXTC01000005">
    <property type="protein sequence ID" value="OBA20062.1"/>
    <property type="molecule type" value="Genomic_DNA"/>
</dbReference>
<organism evidence="2 3">
    <name type="scientific">Metschnikowia bicuspidata var. bicuspidata NRRL YB-4993</name>
    <dbReference type="NCBI Taxonomy" id="869754"/>
    <lineage>
        <taxon>Eukaryota</taxon>
        <taxon>Fungi</taxon>
        <taxon>Dikarya</taxon>
        <taxon>Ascomycota</taxon>
        <taxon>Saccharomycotina</taxon>
        <taxon>Pichiomycetes</taxon>
        <taxon>Metschnikowiaceae</taxon>
        <taxon>Metschnikowia</taxon>
    </lineage>
</organism>
<dbReference type="GeneID" id="30027277"/>
<keyword evidence="3" id="KW-1185">Reference proteome</keyword>
<name>A0A1A0H843_9ASCO</name>
<feature type="region of interest" description="Disordered" evidence="1">
    <location>
        <begin position="1"/>
        <end position="40"/>
    </location>
</feature>
<sequence length="226" mass="24575">MPRPKSALDIAARPNSPRAQPSTGPPDNTSPHWKQSSKNRYLQKDAVMHAVVPSSGEQRATIALRPAELRDPGPGVWATANNMCGSMVVGPASGPNFKQDTAAWRGMAHISSVSFVSLSRPRDIEKENGGNRGPGGELLAHDKWGKGECGNERLPDAWVFWSWSIFFFSTVHILQIGVSLSWGQGHGAGKLWWPKPKSRASSVGWKSLIRPVQNLISPAVASHYIL</sequence>
<protein>
    <submittedName>
        <fullName evidence="2">Uncharacterized protein</fullName>
    </submittedName>
</protein>
<dbReference type="AlphaFoldDB" id="A0A1A0H843"/>